<organism evidence="3 4">
    <name type="scientific">Candidatus Taylorbacteria bacterium RIFCSPHIGHO2_01_FULL_46_22b</name>
    <dbReference type="NCBI Taxonomy" id="1802301"/>
    <lineage>
        <taxon>Bacteria</taxon>
        <taxon>Candidatus Tayloriibacteriota</taxon>
    </lineage>
</organism>
<dbReference type="GO" id="GO:0051287">
    <property type="term" value="F:NAD binding"/>
    <property type="evidence" value="ECO:0007669"/>
    <property type="project" value="InterPro"/>
</dbReference>
<dbReference type="InterPro" id="IPR014026">
    <property type="entry name" value="UDP-Glc/GDP-Man_DH_dimer"/>
</dbReference>
<dbReference type="SUPFAM" id="SSF53335">
    <property type="entry name" value="S-adenosyl-L-methionine-dependent methyltransferases"/>
    <property type="match status" value="1"/>
</dbReference>
<dbReference type="Pfam" id="PF08241">
    <property type="entry name" value="Methyltransf_11"/>
    <property type="match status" value="1"/>
</dbReference>
<dbReference type="SUPFAM" id="SSF48179">
    <property type="entry name" value="6-phosphogluconate dehydrogenase C-terminal domain-like"/>
    <property type="match status" value="1"/>
</dbReference>
<accession>A0A1G2M3H0</accession>
<dbReference type="AlphaFoldDB" id="A0A1G2M3H0"/>
<dbReference type="InterPro" id="IPR013216">
    <property type="entry name" value="Methyltransf_11"/>
</dbReference>
<evidence type="ECO:0000313" key="4">
    <source>
        <dbReference type="Proteomes" id="UP000178873"/>
    </source>
</evidence>
<dbReference type="InterPro" id="IPR029063">
    <property type="entry name" value="SAM-dependent_MTases_sf"/>
</dbReference>
<dbReference type="Proteomes" id="UP000178873">
    <property type="component" value="Unassembled WGS sequence"/>
</dbReference>
<dbReference type="Gene3D" id="1.20.5.170">
    <property type="match status" value="1"/>
</dbReference>
<dbReference type="CDD" id="cd02440">
    <property type="entry name" value="AdoMet_MTases"/>
    <property type="match status" value="1"/>
</dbReference>
<dbReference type="InterPro" id="IPR008927">
    <property type="entry name" value="6-PGluconate_DH-like_C_sf"/>
</dbReference>
<gene>
    <name evidence="3" type="ORF">A2664_00745</name>
</gene>
<dbReference type="GO" id="GO:0016616">
    <property type="term" value="F:oxidoreductase activity, acting on the CH-OH group of donors, NAD or NADP as acceptor"/>
    <property type="evidence" value="ECO:0007669"/>
    <property type="project" value="InterPro"/>
</dbReference>
<evidence type="ECO:0000313" key="3">
    <source>
        <dbReference type="EMBL" id="OHA18456.1"/>
    </source>
</evidence>
<evidence type="ECO:0008006" key="5">
    <source>
        <dbReference type="Google" id="ProtNLM"/>
    </source>
</evidence>
<dbReference type="STRING" id="1802301.A2664_00745"/>
<dbReference type="EMBL" id="MHRF01000005">
    <property type="protein sequence ID" value="OHA18456.1"/>
    <property type="molecule type" value="Genomic_DNA"/>
</dbReference>
<feature type="domain" description="Methyltransferase type 11" evidence="2">
    <location>
        <begin position="396"/>
        <end position="490"/>
    </location>
</feature>
<dbReference type="InterPro" id="IPR036291">
    <property type="entry name" value="NAD(P)-bd_dom_sf"/>
</dbReference>
<dbReference type="PANTHER" id="PTHR43750:SF1">
    <property type="entry name" value="GDP-MANNOSE 6-DEHYDROGENASE"/>
    <property type="match status" value="1"/>
</dbReference>
<evidence type="ECO:0000259" key="1">
    <source>
        <dbReference type="Pfam" id="PF00984"/>
    </source>
</evidence>
<reference evidence="3 4" key="1">
    <citation type="journal article" date="2016" name="Nat. Commun.">
        <title>Thousands of microbial genomes shed light on interconnected biogeochemical processes in an aquifer system.</title>
        <authorList>
            <person name="Anantharaman K."/>
            <person name="Brown C.T."/>
            <person name="Hug L.A."/>
            <person name="Sharon I."/>
            <person name="Castelle C.J."/>
            <person name="Probst A.J."/>
            <person name="Thomas B.C."/>
            <person name="Singh A."/>
            <person name="Wilkins M.J."/>
            <person name="Karaoz U."/>
            <person name="Brodie E.L."/>
            <person name="Williams K.H."/>
            <person name="Hubbard S.S."/>
            <person name="Banfield J.F."/>
        </authorList>
    </citation>
    <scope>NUCLEOTIDE SEQUENCE [LARGE SCALE GENOMIC DNA]</scope>
</reference>
<evidence type="ECO:0000259" key="2">
    <source>
        <dbReference type="Pfam" id="PF08241"/>
    </source>
</evidence>
<protein>
    <recommendedName>
        <fullName evidence="5">Methyltransferase domain-containing protein</fullName>
    </recommendedName>
</protein>
<comment type="caution">
    <text evidence="3">The sequence shown here is derived from an EMBL/GenBank/DDBJ whole genome shotgun (WGS) entry which is preliminary data.</text>
</comment>
<dbReference type="Gene3D" id="3.40.50.150">
    <property type="entry name" value="Vaccinia Virus protein VP39"/>
    <property type="match status" value="1"/>
</dbReference>
<name>A0A1G2M3H0_9BACT</name>
<dbReference type="GO" id="GO:0008757">
    <property type="term" value="F:S-adenosylmethionine-dependent methyltransferase activity"/>
    <property type="evidence" value="ECO:0007669"/>
    <property type="project" value="InterPro"/>
</dbReference>
<dbReference type="PANTHER" id="PTHR43750">
    <property type="entry name" value="UDP-GLUCOSE 6-DEHYDROGENASE TUAD"/>
    <property type="match status" value="1"/>
</dbReference>
<feature type="domain" description="UDP-glucose/GDP-mannose dehydrogenase dimerisation" evidence="1">
    <location>
        <begin position="176"/>
        <end position="266"/>
    </location>
</feature>
<proteinExistence type="predicted"/>
<sequence>MKDDSSQEIIVIVGFGWVGQANAIAFTTLGYQVFYYDIVEPRRHYSKEKWGSAYEKVKPLKNLLEADSAKTLYFITVGDRVSPDGVQDISLIAKASKQLTNIKGTVILRSTVLPELLPQIHFDFYLPEFLHEKYAIEECMNPHLFVIGDAGKGKDRPNLFTLIENRSYRIFSGTPREASYVKYLSNIWNALRISFVNEFGDIVSGENKQDDSADRVIDFLFQKKSYVRYGREYGGHCLPKDVLAFWKGHLGKNNTSIVRAIHDSNEFHKKTRAENLPEWFSSWELEAGNSKKGIWGRFWLRLNSFAWIRTVRTKLHFVRHWIELLVPSRDLPATKRLWNQLAIKNARFYSNPRTIHGPEIGEYEFREGGKSDYDRLIKNDSLVWEKLKDPSRLSVLDIGVGVGREAEFMADDFAAVYGIDISEKMIEAARKRVGNLENVHLAVSEGNTIPFPDGKFDFIFSHQVFPALSKKEFIKSYIAEIKRTLKLGGIAKIELRTGPTGYKWKHNYGVSLDVEEAKDLIRMSGLKILSEKIENVRSLWLVLESIN</sequence>
<dbReference type="SUPFAM" id="SSF51735">
    <property type="entry name" value="NAD(P)-binding Rossmann-fold domains"/>
    <property type="match status" value="1"/>
</dbReference>
<dbReference type="Pfam" id="PF00984">
    <property type="entry name" value="UDPG_MGDP_dh"/>
    <property type="match status" value="1"/>
</dbReference>
<dbReference type="Gene3D" id="3.40.50.720">
    <property type="entry name" value="NAD(P)-binding Rossmann-like Domain"/>
    <property type="match status" value="2"/>
</dbReference>